<sequence length="291" mass="34048">METLISATGSALNAPNHVVITTQIEDSKVVNEEQTKYEDNDELQEEFKQVFEVIFDHFKQTFEDLLDENDHKELGKNLSRMNNKSMKILSKFSSLKTKLKESLDRRSIKAKQQKIDIKLANDHKSFDEIIENMKFLIQDSEEIERLNEEILEKTALKKMVKDELFVINSMLARLDQESGLSDLKRKLLELKKTKTMQSGSTDNRNVVEDWENREFIMQITDLSQKFVNGLNRIGISWQIKLKSLNKRLDMIEKKVRILEEKVKLFDDVQGIRNNSEKNDNPGEPKRNEIND</sequence>
<dbReference type="VEuPathDB" id="VectorBase:SSCA008063"/>
<accession>A0A132AID1</accession>
<evidence type="ECO:0000313" key="3">
    <source>
        <dbReference type="EMBL" id="KPM10751.1"/>
    </source>
</evidence>
<evidence type="ECO:0000256" key="1">
    <source>
        <dbReference type="SAM" id="Coils"/>
    </source>
</evidence>
<feature type="region of interest" description="Disordered" evidence="2">
    <location>
        <begin position="271"/>
        <end position="291"/>
    </location>
</feature>
<feature type="coiled-coil region" evidence="1">
    <location>
        <begin position="133"/>
        <end position="163"/>
    </location>
</feature>
<gene>
    <name evidence="3" type="ORF">QR98_0093120</name>
</gene>
<name>A0A132AID1_SARSC</name>
<dbReference type="OrthoDB" id="1883432at2759"/>
<evidence type="ECO:0000313" key="4">
    <source>
        <dbReference type="Proteomes" id="UP000616769"/>
    </source>
</evidence>
<reference evidence="3 4" key="1">
    <citation type="journal article" date="2015" name="Parasit. Vectors">
        <title>Draft genome of the scabies mite.</title>
        <authorList>
            <person name="Rider S.D.Jr."/>
            <person name="Morgan M.S."/>
            <person name="Arlian L.G."/>
        </authorList>
    </citation>
    <scope>NUCLEOTIDE SEQUENCE [LARGE SCALE GENOMIC DNA]</scope>
    <source>
        <strain evidence="3">Arlian Lab</strain>
    </source>
</reference>
<dbReference type="Proteomes" id="UP000616769">
    <property type="component" value="Unassembled WGS sequence"/>
</dbReference>
<dbReference type="AlphaFoldDB" id="A0A132AID1"/>
<dbReference type="Gene3D" id="1.20.5.110">
    <property type="match status" value="1"/>
</dbReference>
<evidence type="ECO:0000256" key="2">
    <source>
        <dbReference type="SAM" id="MobiDB-lite"/>
    </source>
</evidence>
<comment type="caution">
    <text evidence="3">The sequence shown here is derived from an EMBL/GenBank/DDBJ whole genome shotgun (WGS) entry which is preliminary data.</text>
</comment>
<keyword evidence="1" id="KW-0175">Coiled coil</keyword>
<dbReference type="EMBL" id="JXLN01015672">
    <property type="protein sequence ID" value="KPM10751.1"/>
    <property type="molecule type" value="Genomic_DNA"/>
</dbReference>
<feature type="compositionally biased region" description="Basic and acidic residues" evidence="2">
    <location>
        <begin position="274"/>
        <end position="291"/>
    </location>
</feature>
<organism evidence="3 4">
    <name type="scientific">Sarcoptes scabiei</name>
    <name type="common">Itch mite</name>
    <name type="synonym">Acarus scabiei</name>
    <dbReference type="NCBI Taxonomy" id="52283"/>
    <lineage>
        <taxon>Eukaryota</taxon>
        <taxon>Metazoa</taxon>
        <taxon>Ecdysozoa</taxon>
        <taxon>Arthropoda</taxon>
        <taxon>Chelicerata</taxon>
        <taxon>Arachnida</taxon>
        <taxon>Acari</taxon>
        <taxon>Acariformes</taxon>
        <taxon>Sarcoptiformes</taxon>
        <taxon>Astigmata</taxon>
        <taxon>Psoroptidia</taxon>
        <taxon>Sarcoptoidea</taxon>
        <taxon>Sarcoptidae</taxon>
        <taxon>Sarcoptinae</taxon>
        <taxon>Sarcoptes</taxon>
    </lineage>
</organism>
<protein>
    <submittedName>
        <fullName evidence="3">Uncharacterized protein</fullName>
    </submittedName>
</protein>
<proteinExistence type="predicted"/>